<dbReference type="GO" id="GO:0042802">
    <property type="term" value="F:identical protein binding"/>
    <property type="evidence" value="ECO:0007669"/>
    <property type="project" value="UniProtKB-ARBA"/>
</dbReference>
<keyword evidence="5 15" id="KW-0963">Cytoplasm</keyword>
<dbReference type="PANTHER" id="PTHR11207">
    <property type="entry name" value="RIBONUCLEASE III"/>
    <property type="match status" value="1"/>
</dbReference>
<dbReference type="InterPro" id="IPR014720">
    <property type="entry name" value="dsRBD_dom"/>
</dbReference>
<dbReference type="AlphaFoldDB" id="A0A6N6VIB7"/>
<evidence type="ECO:0000256" key="13">
    <source>
        <dbReference type="ARBA" id="ARBA00022842"/>
    </source>
</evidence>
<keyword evidence="15" id="KW-0699">rRNA-binding</keyword>
<dbReference type="SUPFAM" id="SSF69065">
    <property type="entry name" value="RNase III domain-like"/>
    <property type="match status" value="1"/>
</dbReference>
<dbReference type="GO" id="GO:0003725">
    <property type="term" value="F:double-stranded RNA binding"/>
    <property type="evidence" value="ECO:0007669"/>
    <property type="project" value="TreeGrafter"/>
</dbReference>
<evidence type="ECO:0000256" key="10">
    <source>
        <dbReference type="ARBA" id="ARBA00022723"/>
    </source>
</evidence>
<gene>
    <name evidence="15 18" type="primary">rnc</name>
    <name evidence="18" type="ORF">F2P47_09075</name>
</gene>
<feature type="binding site" evidence="15">
    <location>
        <position position="124"/>
    </location>
    <ligand>
        <name>Mg(2+)</name>
        <dbReference type="ChEBI" id="CHEBI:18420"/>
    </ligand>
</feature>
<evidence type="ECO:0000256" key="12">
    <source>
        <dbReference type="ARBA" id="ARBA00022801"/>
    </source>
</evidence>
<keyword evidence="14 15" id="KW-0694">RNA-binding</keyword>
<dbReference type="PROSITE" id="PS00517">
    <property type="entry name" value="RNASE_3_1"/>
    <property type="match status" value="1"/>
</dbReference>
<comment type="caution">
    <text evidence="18">The sequence shown here is derived from an EMBL/GenBank/DDBJ whole genome shotgun (WGS) entry which is preliminary data.</text>
</comment>
<dbReference type="InterPro" id="IPR000999">
    <property type="entry name" value="RNase_III_dom"/>
</dbReference>
<keyword evidence="7 15" id="KW-0507">mRNA processing</keyword>
<evidence type="ECO:0000256" key="11">
    <source>
        <dbReference type="ARBA" id="ARBA00022759"/>
    </source>
</evidence>
<evidence type="ECO:0000256" key="8">
    <source>
        <dbReference type="ARBA" id="ARBA00022694"/>
    </source>
</evidence>
<keyword evidence="11 15" id="KW-0255">Endonuclease</keyword>
<dbReference type="SMART" id="SM00535">
    <property type="entry name" value="RIBOc"/>
    <property type="match status" value="1"/>
</dbReference>
<organism evidence="18 19">
    <name type="scientific">Parvibaculum sedimenti</name>
    <dbReference type="NCBI Taxonomy" id="2608632"/>
    <lineage>
        <taxon>Bacteria</taxon>
        <taxon>Pseudomonadati</taxon>
        <taxon>Pseudomonadota</taxon>
        <taxon>Alphaproteobacteria</taxon>
        <taxon>Hyphomicrobiales</taxon>
        <taxon>Parvibaculaceae</taxon>
        <taxon>Parvibaculum</taxon>
    </lineage>
</organism>
<dbReference type="Proteomes" id="UP000468901">
    <property type="component" value="Unassembled WGS sequence"/>
</dbReference>
<dbReference type="Gene3D" id="1.10.1520.10">
    <property type="entry name" value="Ribonuclease III domain"/>
    <property type="match status" value="1"/>
</dbReference>
<feature type="binding site" evidence="15">
    <location>
        <position position="51"/>
    </location>
    <ligand>
        <name>Mg(2+)</name>
        <dbReference type="ChEBI" id="CHEBI:18420"/>
    </ligand>
</feature>
<dbReference type="SUPFAM" id="SSF54768">
    <property type="entry name" value="dsRNA-binding domain-like"/>
    <property type="match status" value="1"/>
</dbReference>
<dbReference type="GO" id="GO:0046872">
    <property type="term" value="F:metal ion binding"/>
    <property type="evidence" value="ECO:0007669"/>
    <property type="project" value="UniProtKB-KW"/>
</dbReference>
<keyword evidence="6 15" id="KW-0698">rRNA processing</keyword>
<evidence type="ECO:0000256" key="7">
    <source>
        <dbReference type="ARBA" id="ARBA00022664"/>
    </source>
</evidence>
<evidence type="ECO:0000256" key="9">
    <source>
        <dbReference type="ARBA" id="ARBA00022722"/>
    </source>
</evidence>
<dbReference type="GO" id="GO:0008033">
    <property type="term" value="P:tRNA processing"/>
    <property type="evidence" value="ECO:0007669"/>
    <property type="project" value="UniProtKB-KW"/>
</dbReference>
<dbReference type="GO" id="GO:0010468">
    <property type="term" value="P:regulation of gene expression"/>
    <property type="evidence" value="ECO:0007669"/>
    <property type="project" value="TreeGrafter"/>
</dbReference>
<dbReference type="EMBL" id="WESC01000007">
    <property type="protein sequence ID" value="KAB7740150.1"/>
    <property type="molecule type" value="Genomic_DNA"/>
</dbReference>
<keyword evidence="9 15" id="KW-0540">Nuclease</keyword>
<comment type="catalytic activity">
    <reaction evidence="1 15">
        <text>Endonucleolytic cleavage to 5'-phosphomonoester.</text>
        <dbReference type="EC" id="3.1.26.3"/>
    </reaction>
</comment>
<dbReference type="GO" id="GO:0006364">
    <property type="term" value="P:rRNA processing"/>
    <property type="evidence" value="ECO:0007669"/>
    <property type="project" value="UniProtKB-UniRule"/>
</dbReference>
<proteinExistence type="inferred from homology"/>
<evidence type="ECO:0000313" key="18">
    <source>
        <dbReference type="EMBL" id="KAB7740150.1"/>
    </source>
</evidence>
<protein>
    <recommendedName>
        <fullName evidence="15">Ribonuclease 3</fullName>
        <ecNumber evidence="15">3.1.26.3</ecNumber>
    </recommendedName>
    <alternativeName>
        <fullName evidence="15">Ribonuclease III</fullName>
        <shortName evidence="15">RNase III</shortName>
    </alternativeName>
</protein>
<dbReference type="CDD" id="cd00593">
    <property type="entry name" value="RIBOc"/>
    <property type="match status" value="1"/>
</dbReference>
<name>A0A6N6VIB7_9HYPH</name>
<keyword evidence="8 15" id="KW-0819">tRNA processing</keyword>
<dbReference type="FunFam" id="1.10.1520.10:FF:000001">
    <property type="entry name" value="Ribonuclease 3"/>
    <property type="match status" value="1"/>
</dbReference>
<dbReference type="CDD" id="cd10845">
    <property type="entry name" value="DSRM_RNAse_III_family"/>
    <property type="match status" value="1"/>
</dbReference>
<evidence type="ECO:0000259" key="16">
    <source>
        <dbReference type="PROSITE" id="PS50137"/>
    </source>
</evidence>
<dbReference type="Pfam" id="PF00035">
    <property type="entry name" value="dsrm"/>
    <property type="match status" value="1"/>
</dbReference>
<feature type="active site" evidence="15">
    <location>
        <position position="55"/>
    </location>
</feature>
<evidence type="ECO:0000256" key="4">
    <source>
        <dbReference type="ARBA" id="ARBA00011738"/>
    </source>
</evidence>
<comment type="subunit">
    <text evidence="4 15">Homodimer.</text>
</comment>
<dbReference type="SMART" id="SM00358">
    <property type="entry name" value="DSRM"/>
    <property type="match status" value="1"/>
</dbReference>
<keyword evidence="12 15" id="KW-0378">Hydrolase</keyword>
<sequence length="237" mass="25578">MSRDRRNKSRALEARLGHVFADKSLLDLALSHPSALTGTQSPALFSNQRLEFLGDRVLGLAVAEWLLREYPKADEGELAVRYNALVRKEACAAVAERVGLGAHLALGPGEERAGGRQKAAILADACEAVIAALYLDGGLEAATRFIAAEWAHFVATPTQLRNDAKTALQEWTQARGRGVPVYKEIGRSGPDHAPVFEVQIEVKGLPAETGSGSSKRQAEQAAARAMLIRESVWTEND</sequence>
<comment type="subcellular location">
    <subcellularLocation>
        <location evidence="2 15">Cytoplasm</location>
    </subcellularLocation>
</comment>
<evidence type="ECO:0000256" key="1">
    <source>
        <dbReference type="ARBA" id="ARBA00000109"/>
    </source>
</evidence>
<evidence type="ECO:0000313" key="19">
    <source>
        <dbReference type="Proteomes" id="UP000468901"/>
    </source>
</evidence>
<dbReference type="InterPro" id="IPR036389">
    <property type="entry name" value="RNase_III_sf"/>
</dbReference>
<dbReference type="FunFam" id="3.30.160.20:FF:000003">
    <property type="entry name" value="Ribonuclease 3"/>
    <property type="match status" value="1"/>
</dbReference>
<accession>A0A6N6VIB7</accession>
<feature type="domain" description="RNase III" evidence="17">
    <location>
        <begin position="9"/>
        <end position="138"/>
    </location>
</feature>
<evidence type="ECO:0000256" key="5">
    <source>
        <dbReference type="ARBA" id="ARBA00022490"/>
    </source>
</evidence>
<dbReference type="Gene3D" id="3.30.160.20">
    <property type="match status" value="1"/>
</dbReference>
<evidence type="ECO:0000256" key="3">
    <source>
        <dbReference type="ARBA" id="ARBA00010183"/>
    </source>
</evidence>
<dbReference type="PANTHER" id="PTHR11207:SF0">
    <property type="entry name" value="RIBONUCLEASE 3"/>
    <property type="match status" value="1"/>
</dbReference>
<comment type="function">
    <text evidence="15">Digests double-stranded RNA. Involved in the processing of primary rRNA transcript to yield the immediate precursors to the large and small rRNAs (23S and 16S). Processes some mRNAs, and tRNAs when they are encoded in the rRNA operon. Processes pre-crRNA and tracrRNA of type II CRISPR loci if present in the organism.</text>
</comment>
<comment type="similarity">
    <text evidence="3">Belongs to the ribonuclease III family.</text>
</comment>
<dbReference type="GO" id="GO:0005737">
    <property type="term" value="C:cytoplasm"/>
    <property type="evidence" value="ECO:0007669"/>
    <property type="project" value="UniProtKB-SubCell"/>
</dbReference>
<comment type="cofactor">
    <cofactor evidence="15">
        <name>Mg(2+)</name>
        <dbReference type="ChEBI" id="CHEBI:18420"/>
    </cofactor>
</comment>
<dbReference type="PROSITE" id="PS50137">
    <property type="entry name" value="DS_RBD"/>
    <property type="match status" value="1"/>
</dbReference>
<dbReference type="Pfam" id="PF14622">
    <property type="entry name" value="Ribonucleas_3_3"/>
    <property type="match status" value="1"/>
</dbReference>
<keyword evidence="10 15" id="KW-0479">Metal-binding</keyword>
<dbReference type="HAMAP" id="MF_00104">
    <property type="entry name" value="RNase_III"/>
    <property type="match status" value="1"/>
</dbReference>
<dbReference type="PROSITE" id="PS50142">
    <property type="entry name" value="RNASE_3_2"/>
    <property type="match status" value="1"/>
</dbReference>
<feature type="domain" description="DRBM" evidence="16">
    <location>
        <begin position="163"/>
        <end position="227"/>
    </location>
</feature>
<evidence type="ECO:0000256" key="2">
    <source>
        <dbReference type="ARBA" id="ARBA00004496"/>
    </source>
</evidence>
<reference evidence="18 19" key="1">
    <citation type="submission" date="2019-09" db="EMBL/GenBank/DDBJ databases">
        <title>Parvibaculum sedimenti sp. nov., isolated from sediment.</title>
        <authorList>
            <person name="Wang Y."/>
        </authorList>
    </citation>
    <scope>NUCLEOTIDE SEQUENCE [LARGE SCALE GENOMIC DNA]</scope>
    <source>
        <strain evidence="18 19">HXT-9</strain>
    </source>
</reference>
<evidence type="ECO:0000256" key="6">
    <source>
        <dbReference type="ARBA" id="ARBA00022552"/>
    </source>
</evidence>
<dbReference type="GO" id="GO:0006397">
    <property type="term" value="P:mRNA processing"/>
    <property type="evidence" value="ECO:0007669"/>
    <property type="project" value="UniProtKB-UniRule"/>
</dbReference>
<evidence type="ECO:0000256" key="15">
    <source>
        <dbReference type="HAMAP-Rule" id="MF_00104"/>
    </source>
</evidence>
<feature type="active site" evidence="15">
    <location>
        <position position="127"/>
    </location>
</feature>
<dbReference type="EC" id="3.1.26.3" evidence="15"/>
<dbReference type="GO" id="GO:0004525">
    <property type="term" value="F:ribonuclease III activity"/>
    <property type="evidence" value="ECO:0007669"/>
    <property type="project" value="UniProtKB-UniRule"/>
</dbReference>
<keyword evidence="19" id="KW-1185">Reference proteome</keyword>
<feature type="binding site" evidence="15">
    <location>
        <position position="127"/>
    </location>
    <ligand>
        <name>Mg(2+)</name>
        <dbReference type="ChEBI" id="CHEBI:18420"/>
    </ligand>
</feature>
<evidence type="ECO:0000259" key="17">
    <source>
        <dbReference type="PROSITE" id="PS50142"/>
    </source>
</evidence>
<keyword evidence="13 15" id="KW-0460">Magnesium</keyword>
<dbReference type="NCBIfam" id="TIGR02191">
    <property type="entry name" value="RNaseIII"/>
    <property type="match status" value="1"/>
</dbReference>
<evidence type="ECO:0000256" key="14">
    <source>
        <dbReference type="ARBA" id="ARBA00022884"/>
    </source>
</evidence>
<dbReference type="InterPro" id="IPR011907">
    <property type="entry name" value="RNase_III"/>
</dbReference>
<dbReference type="GO" id="GO:0019843">
    <property type="term" value="F:rRNA binding"/>
    <property type="evidence" value="ECO:0007669"/>
    <property type="project" value="UniProtKB-KW"/>
</dbReference>